<dbReference type="RefSeq" id="WP_145185547.1">
    <property type="nucleotide sequence ID" value="NZ_CP036290.1"/>
</dbReference>
<keyword evidence="2" id="KW-1185">Reference proteome</keyword>
<organism evidence="1 2">
    <name type="scientific">Rohdeia mirabilis</name>
    <dbReference type="NCBI Taxonomy" id="2528008"/>
    <lineage>
        <taxon>Bacteria</taxon>
        <taxon>Pseudomonadati</taxon>
        <taxon>Planctomycetota</taxon>
        <taxon>Planctomycetia</taxon>
        <taxon>Planctomycetia incertae sedis</taxon>
        <taxon>Rohdeia</taxon>
    </lineage>
</organism>
<dbReference type="AlphaFoldDB" id="A0A518CYH8"/>
<sequence length="159" mass="17085">MAENILVTGPDAAETARVAAEAAARFGDDLGYVDPRLTPEEVRKVGSRIEEEREFGGRTVSAFDEALTVGSAVAQLAGFADTVIVDRLECWATHLANKYDDSMDDRIVEEIAAVTTVMTADLAELVFITGPESPAGRAGRIHARILESMAPHVTERLTV</sequence>
<name>A0A518CYH8_9BACT</name>
<evidence type="ECO:0000313" key="1">
    <source>
        <dbReference type="EMBL" id="QDU84283.1"/>
    </source>
</evidence>
<accession>A0A518CYH8</accession>
<protein>
    <submittedName>
        <fullName evidence="1">Uncharacterized protein</fullName>
    </submittedName>
</protein>
<evidence type="ECO:0000313" key="2">
    <source>
        <dbReference type="Proteomes" id="UP000319342"/>
    </source>
</evidence>
<reference evidence="1 2" key="1">
    <citation type="submission" date="2019-02" db="EMBL/GenBank/DDBJ databases">
        <title>Deep-cultivation of Planctomycetes and their phenomic and genomic characterization uncovers novel biology.</title>
        <authorList>
            <person name="Wiegand S."/>
            <person name="Jogler M."/>
            <person name="Boedeker C."/>
            <person name="Pinto D."/>
            <person name="Vollmers J."/>
            <person name="Rivas-Marin E."/>
            <person name="Kohn T."/>
            <person name="Peeters S.H."/>
            <person name="Heuer A."/>
            <person name="Rast P."/>
            <person name="Oberbeckmann S."/>
            <person name="Bunk B."/>
            <person name="Jeske O."/>
            <person name="Meyerdierks A."/>
            <person name="Storesund J.E."/>
            <person name="Kallscheuer N."/>
            <person name="Luecker S."/>
            <person name="Lage O.M."/>
            <person name="Pohl T."/>
            <person name="Merkel B.J."/>
            <person name="Hornburger P."/>
            <person name="Mueller R.-W."/>
            <person name="Bruemmer F."/>
            <person name="Labrenz M."/>
            <person name="Spormann A.M."/>
            <person name="Op den Camp H."/>
            <person name="Overmann J."/>
            <person name="Amann R."/>
            <person name="Jetten M.S.M."/>
            <person name="Mascher T."/>
            <person name="Medema M.H."/>
            <person name="Devos D.P."/>
            <person name="Kaster A.-K."/>
            <person name="Ovreas L."/>
            <person name="Rohde M."/>
            <person name="Galperin M.Y."/>
            <person name="Jogler C."/>
        </authorList>
    </citation>
    <scope>NUCLEOTIDE SEQUENCE [LARGE SCALE GENOMIC DNA]</scope>
    <source>
        <strain evidence="1 2">Pla163</strain>
    </source>
</reference>
<gene>
    <name evidence="1" type="ORF">Pla163_13900</name>
</gene>
<dbReference type="EMBL" id="CP036290">
    <property type="protein sequence ID" value="QDU84283.1"/>
    <property type="molecule type" value="Genomic_DNA"/>
</dbReference>
<proteinExistence type="predicted"/>
<dbReference type="Proteomes" id="UP000319342">
    <property type="component" value="Chromosome"/>
</dbReference>